<keyword evidence="2" id="KW-0813">Transport</keyword>
<accession>A0ABN6Z6A1</accession>
<dbReference type="InterPro" id="IPR037066">
    <property type="entry name" value="Plug_dom_sf"/>
</dbReference>
<dbReference type="InterPro" id="IPR039426">
    <property type="entry name" value="TonB-dep_rcpt-like"/>
</dbReference>
<dbReference type="Gene3D" id="2.170.130.10">
    <property type="entry name" value="TonB-dependent receptor, plug domain"/>
    <property type="match status" value="1"/>
</dbReference>
<evidence type="ECO:0000256" key="2">
    <source>
        <dbReference type="PROSITE-ProRule" id="PRU01360"/>
    </source>
</evidence>
<proteinExistence type="inferred from homology"/>
<evidence type="ECO:0000256" key="1">
    <source>
        <dbReference type="ARBA" id="ARBA00022729"/>
    </source>
</evidence>
<dbReference type="PROSITE" id="PS52016">
    <property type="entry name" value="TONB_DEPENDENT_REC_3"/>
    <property type="match status" value="1"/>
</dbReference>
<keyword evidence="2" id="KW-0998">Cell outer membrane</keyword>
<dbReference type="Pfam" id="PF07715">
    <property type="entry name" value="Plug"/>
    <property type="match status" value="1"/>
</dbReference>
<dbReference type="InterPro" id="IPR012910">
    <property type="entry name" value="Plug_dom"/>
</dbReference>
<dbReference type="SUPFAM" id="SSF56935">
    <property type="entry name" value="Porins"/>
    <property type="match status" value="1"/>
</dbReference>
<dbReference type="PANTHER" id="PTHR30069">
    <property type="entry name" value="TONB-DEPENDENT OUTER MEMBRANE RECEPTOR"/>
    <property type="match status" value="1"/>
</dbReference>
<dbReference type="EMBL" id="AP028055">
    <property type="protein sequence ID" value="BEH00048.1"/>
    <property type="molecule type" value="Genomic_DNA"/>
</dbReference>
<keyword evidence="2" id="KW-1134">Transmembrane beta strand</keyword>
<comment type="subcellular location">
    <subcellularLocation>
        <location evidence="2">Cell outer membrane</location>
        <topology evidence="2">Multi-pass membrane protein</topology>
    </subcellularLocation>
</comment>
<keyword evidence="1" id="KW-0732">Signal</keyword>
<feature type="domain" description="TonB-dependent receptor plug" evidence="3">
    <location>
        <begin position="471"/>
        <end position="565"/>
    </location>
</feature>
<sequence>MLEYNLNGAVQKEFINIPKQKVDFDVSFFPEGGNLLAGAVNRVAFKAINSSGLSEDISGYVITSVGDTLADFSSQHLGMGSFAILPEINKTIFVVCKNALNQQKRFYLPAVTVDNKMSLRTDWWKDKLYVSVNKSSGTDLPDNLSLIVHCRGMLIYTEKWDKRKEMVLFDRKIFPAGVIQLLLVDENNHPISERLVFNTNMNDLAKVAFSTNKPSYTKRENVRVEILVTDNNNKPLEGRVSVSVTDDGDIKPDNCMNIFSSLLLTSELKGYIESPAYYFTDKDPNALKNLDLLMMTQGWRRYNVEKILKKDFESPKCPVELGQQISGSVKSGFSLNKPADNYPVTLLAIDYGKMMEMQTDHNGRFVFSNLIFPENTRLLVQSKSPKGSSHVKVSVDSTYCSPSGDLLPILSKRNPNASNTANNSDDEYFAMMSKKGNMRQKIHLLEQVVVTASAQADDNDTKHWASSGFNQTVTSEQIEKMHPTSMLNLLMMTPGLTVSGENVYITRYQSGKIHSEESSAPLILVDGFEITSDMLDTYMPEDVEEIEIVKGAQTTILGPSAISGAILITMKKGAKHSRPLDIDNVKFITPLGYQVTKEFYSPCYETEEQQKQRTIDTRTTVYWNPDVSISSDGKGLLNFYSSDSSSDYSVVIEGITSDGKLVYGKFKIRR</sequence>
<keyword evidence="2" id="KW-0812">Transmembrane</keyword>
<dbReference type="PANTHER" id="PTHR30069:SF29">
    <property type="entry name" value="HEMOGLOBIN AND HEMOGLOBIN-HAPTOGLOBIN-BINDING PROTEIN 1-RELATED"/>
    <property type="match status" value="1"/>
</dbReference>
<comment type="similarity">
    <text evidence="2">Belongs to the TonB-dependent receptor family.</text>
</comment>
<evidence type="ECO:0000313" key="4">
    <source>
        <dbReference type="EMBL" id="BEH00048.1"/>
    </source>
</evidence>
<evidence type="ECO:0000313" key="5">
    <source>
        <dbReference type="Proteomes" id="UP001496674"/>
    </source>
</evidence>
<protein>
    <recommendedName>
        <fullName evidence="3">TonB-dependent receptor plug domain-containing protein</fullName>
    </recommendedName>
</protein>
<keyword evidence="5" id="KW-1185">Reference proteome</keyword>
<name>A0ABN6Z6A1_9BACE</name>
<organism evidence="4 5">
    <name type="scientific">Bacteroides sedimenti</name>
    <dbReference type="NCBI Taxonomy" id="2136147"/>
    <lineage>
        <taxon>Bacteria</taxon>
        <taxon>Pseudomonadati</taxon>
        <taxon>Bacteroidota</taxon>
        <taxon>Bacteroidia</taxon>
        <taxon>Bacteroidales</taxon>
        <taxon>Bacteroidaceae</taxon>
        <taxon>Bacteroides</taxon>
    </lineage>
</organism>
<gene>
    <name evidence="4" type="ORF">BSYN_23120</name>
</gene>
<keyword evidence="2" id="KW-0472">Membrane</keyword>
<reference evidence="4 5" key="1">
    <citation type="submission" date="2023-04" db="EMBL/GenBank/DDBJ databases">
        <title>Draft genome sequence of acteroides sedimenti strain YN3PY1.</title>
        <authorList>
            <person name="Yoshida N."/>
        </authorList>
    </citation>
    <scope>NUCLEOTIDE SEQUENCE [LARGE SCALE GENOMIC DNA]</scope>
    <source>
        <strain evidence="4 5">YN3PY1</strain>
    </source>
</reference>
<evidence type="ECO:0000259" key="3">
    <source>
        <dbReference type="Pfam" id="PF07715"/>
    </source>
</evidence>
<dbReference type="Proteomes" id="UP001496674">
    <property type="component" value="Chromosome"/>
</dbReference>